<dbReference type="InterPro" id="IPR001645">
    <property type="entry name" value="Folylpolyglutamate_synth"/>
</dbReference>
<evidence type="ECO:0000256" key="1">
    <source>
        <dbReference type="ARBA" id="ARBA00008276"/>
    </source>
</evidence>
<accession>A0ABU3QJV0</accession>
<keyword evidence="6" id="KW-0067">ATP-binding</keyword>
<dbReference type="SUPFAM" id="SSF53244">
    <property type="entry name" value="MurD-like peptide ligases, peptide-binding domain"/>
    <property type="match status" value="1"/>
</dbReference>
<name>A0ABU3QJV0_9ACTN</name>
<keyword evidence="3 13" id="KW-0436">Ligase</keyword>
<feature type="domain" description="Mur ligase central" evidence="12">
    <location>
        <begin position="107"/>
        <end position="334"/>
    </location>
</feature>
<dbReference type="InterPro" id="IPR036615">
    <property type="entry name" value="Mur_ligase_C_dom_sf"/>
</dbReference>
<evidence type="ECO:0000259" key="11">
    <source>
        <dbReference type="Pfam" id="PF02875"/>
    </source>
</evidence>
<feature type="region of interest" description="Disordered" evidence="10">
    <location>
        <begin position="1"/>
        <end position="58"/>
    </location>
</feature>
<evidence type="ECO:0000259" key="12">
    <source>
        <dbReference type="Pfam" id="PF08245"/>
    </source>
</evidence>
<dbReference type="SUPFAM" id="SSF53623">
    <property type="entry name" value="MurD-like peptide ligases, catalytic domain"/>
    <property type="match status" value="1"/>
</dbReference>
<evidence type="ECO:0000313" key="13">
    <source>
        <dbReference type="EMBL" id="MDT9682946.1"/>
    </source>
</evidence>
<evidence type="ECO:0000256" key="8">
    <source>
        <dbReference type="ARBA" id="ARBA00030592"/>
    </source>
</evidence>
<reference evidence="13 14" key="1">
    <citation type="submission" date="2023-09" db="EMBL/GenBank/DDBJ databases">
        <title>Streptomyces sp. nov.: A antagonism against Alternaria gaisen Producing Streptochlin, Isolated from Tamarix root soil.</title>
        <authorList>
            <person name="Chen Y."/>
        </authorList>
    </citation>
    <scope>NUCLEOTIDE SEQUENCE [LARGE SCALE GENOMIC DNA]</scope>
    <source>
        <strain evidence="13 14">TRM76323</strain>
    </source>
</reference>
<dbReference type="InterPro" id="IPR018109">
    <property type="entry name" value="Folylpolyglutamate_synth_CS"/>
</dbReference>
<dbReference type="Pfam" id="PF02875">
    <property type="entry name" value="Mur_ligase_C"/>
    <property type="match status" value="1"/>
</dbReference>
<dbReference type="Gene3D" id="3.40.1190.10">
    <property type="entry name" value="Mur-like, catalytic domain"/>
    <property type="match status" value="1"/>
</dbReference>
<dbReference type="Gene3D" id="3.90.190.20">
    <property type="entry name" value="Mur ligase, C-terminal domain"/>
    <property type="match status" value="1"/>
</dbReference>
<evidence type="ECO:0000256" key="7">
    <source>
        <dbReference type="ARBA" id="ARBA00022842"/>
    </source>
</evidence>
<evidence type="ECO:0000313" key="14">
    <source>
        <dbReference type="Proteomes" id="UP001250181"/>
    </source>
</evidence>
<dbReference type="InterPro" id="IPR036565">
    <property type="entry name" value="Mur-like_cat_sf"/>
</dbReference>
<evidence type="ECO:0000256" key="5">
    <source>
        <dbReference type="ARBA" id="ARBA00022741"/>
    </source>
</evidence>
<dbReference type="InterPro" id="IPR013221">
    <property type="entry name" value="Mur_ligase_cen"/>
</dbReference>
<feature type="domain" description="Mur ligase C-terminal" evidence="11">
    <location>
        <begin position="364"/>
        <end position="490"/>
    </location>
</feature>
<protein>
    <recommendedName>
        <fullName evidence="2">tetrahydrofolate synthase</fullName>
        <ecNumber evidence="2">6.3.2.17</ecNumber>
    </recommendedName>
    <alternativeName>
        <fullName evidence="8">Tetrahydrofolylpolyglutamate synthase</fullName>
    </alternativeName>
</protein>
<evidence type="ECO:0000256" key="10">
    <source>
        <dbReference type="SAM" id="MobiDB-lite"/>
    </source>
</evidence>
<keyword evidence="14" id="KW-1185">Reference proteome</keyword>
<proteinExistence type="inferred from homology"/>
<comment type="similarity">
    <text evidence="1">Belongs to the folylpolyglutamate synthase family.</text>
</comment>
<dbReference type="NCBIfam" id="NF047860">
    <property type="entry name" value="Tet-DihydfolSynFolCMyb"/>
    <property type="match status" value="1"/>
</dbReference>
<comment type="caution">
    <text evidence="13">The sequence shown here is derived from an EMBL/GenBank/DDBJ whole genome shotgun (WGS) entry which is preliminary data.</text>
</comment>
<dbReference type="EC" id="6.3.2.17" evidence="2"/>
<dbReference type="EMBL" id="JAWCTQ010000013">
    <property type="protein sequence ID" value="MDT9682946.1"/>
    <property type="molecule type" value="Genomic_DNA"/>
</dbReference>
<dbReference type="RefSeq" id="WP_315878025.1">
    <property type="nucleotide sequence ID" value="NZ_JAWCTQ010000013.1"/>
</dbReference>
<dbReference type="PROSITE" id="PS01012">
    <property type="entry name" value="FOLYLPOLYGLU_SYNT_2"/>
    <property type="match status" value="1"/>
</dbReference>
<evidence type="ECO:0000256" key="3">
    <source>
        <dbReference type="ARBA" id="ARBA00022598"/>
    </source>
</evidence>
<evidence type="ECO:0000256" key="2">
    <source>
        <dbReference type="ARBA" id="ARBA00013025"/>
    </source>
</evidence>
<dbReference type="Proteomes" id="UP001250181">
    <property type="component" value="Unassembled WGS sequence"/>
</dbReference>
<evidence type="ECO:0000256" key="9">
    <source>
        <dbReference type="ARBA" id="ARBA00047493"/>
    </source>
</evidence>
<dbReference type="NCBIfam" id="TIGR01499">
    <property type="entry name" value="folC"/>
    <property type="match status" value="1"/>
</dbReference>
<organism evidence="13 14">
    <name type="scientific">Streptomyces tamarix</name>
    <dbReference type="NCBI Taxonomy" id="3078565"/>
    <lineage>
        <taxon>Bacteria</taxon>
        <taxon>Bacillati</taxon>
        <taxon>Actinomycetota</taxon>
        <taxon>Actinomycetes</taxon>
        <taxon>Kitasatosporales</taxon>
        <taxon>Streptomycetaceae</taxon>
        <taxon>Streptomyces</taxon>
    </lineage>
</organism>
<dbReference type="GO" id="GO:0016874">
    <property type="term" value="F:ligase activity"/>
    <property type="evidence" value="ECO:0007669"/>
    <property type="project" value="UniProtKB-KW"/>
</dbReference>
<evidence type="ECO:0000256" key="6">
    <source>
        <dbReference type="ARBA" id="ARBA00022840"/>
    </source>
</evidence>
<evidence type="ECO:0000256" key="4">
    <source>
        <dbReference type="ARBA" id="ARBA00022723"/>
    </source>
</evidence>
<dbReference type="PANTHER" id="PTHR11136">
    <property type="entry name" value="FOLYLPOLYGLUTAMATE SYNTHASE-RELATED"/>
    <property type="match status" value="1"/>
</dbReference>
<dbReference type="Pfam" id="PF08245">
    <property type="entry name" value="Mur_ligase_M"/>
    <property type="match status" value="1"/>
</dbReference>
<dbReference type="PANTHER" id="PTHR11136:SF0">
    <property type="entry name" value="DIHYDROFOLATE SYNTHETASE-RELATED"/>
    <property type="match status" value="1"/>
</dbReference>
<dbReference type="InterPro" id="IPR004101">
    <property type="entry name" value="Mur_ligase_C"/>
</dbReference>
<sequence>MSEQPSSSDHPDSEDFDGIVEAETTRDPDLAVIEAGSRTLRTQAGPPQGDPVPARPADPEVDRALREVEQELSTRWGETKLEPSVQRIAALMDVLGEPQRAYPSLHITGTNGKTSTARMIEALLGAFDLRTGRYTSPHVQSITERISLDGAPISAERFVETYRDIKPYVEMVDGAQEYRLSFFEVLTGMAYAAFADAPVDVAVVEVGMGGTWDATNVIDGSVAVVTPISLDHTDRLGDTPAQIAGEKAGIIKQGATVILSQQPVDAAQVLLKKAVETDATVAREGLEFGVVSREVAVGGQLLTLRGLGGEYEGVFLPLYGAHQAHNAAVALAAVEAFFGVGAQHARPLDLDTVRRAFASVASPGRLEVVRRSPTVVLDAAHNPAGAQAAADGVREAFGFSRLIGVVGASGDKDVRGLLEAFEPIFAEVVVTANSTPRAMDPDALAAIAVEVFGEERVVVEPRLDDALEAAITLAEEEGEFGGAGVLVTGSVITVGEARLLLRKG</sequence>
<keyword evidence="7" id="KW-0460">Magnesium</keyword>
<comment type="catalytic activity">
    <reaction evidence="9">
        <text>(6S)-5,6,7,8-tetrahydrofolyl-(gamma-L-Glu)(n) + L-glutamate + ATP = (6S)-5,6,7,8-tetrahydrofolyl-(gamma-L-Glu)(n+1) + ADP + phosphate + H(+)</text>
        <dbReference type="Rhea" id="RHEA:10580"/>
        <dbReference type="Rhea" id="RHEA-COMP:14738"/>
        <dbReference type="Rhea" id="RHEA-COMP:14740"/>
        <dbReference type="ChEBI" id="CHEBI:15378"/>
        <dbReference type="ChEBI" id="CHEBI:29985"/>
        <dbReference type="ChEBI" id="CHEBI:30616"/>
        <dbReference type="ChEBI" id="CHEBI:43474"/>
        <dbReference type="ChEBI" id="CHEBI:141005"/>
        <dbReference type="ChEBI" id="CHEBI:456216"/>
        <dbReference type="EC" id="6.3.2.17"/>
    </reaction>
</comment>
<gene>
    <name evidence="13" type="ORF">RND61_12820</name>
</gene>
<keyword evidence="4" id="KW-0479">Metal-binding</keyword>
<keyword evidence="5" id="KW-0547">Nucleotide-binding</keyword>